<dbReference type="KEGG" id="kdj:28967195"/>
<organism evidence="12 13">
    <name type="scientific">Kwoniella dejecticola CBS 10117</name>
    <dbReference type="NCBI Taxonomy" id="1296121"/>
    <lineage>
        <taxon>Eukaryota</taxon>
        <taxon>Fungi</taxon>
        <taxon>Dikarya</taxon>
        <taxon>Basidiomycota</taxon>
        <taxon>Agaricomycotina</taxon>
        <taxon>Tremellomycetes</taxon>
        <taxon>Tremellales</taxon>
        <taxon>Cryptococcaceae</taxon>
        <taxon>Kwoniella</taxon>
    </lineage>
</organism>
<dbReference type="GO" id="GO:0033588">
    <property type="term" value="C:elongator holoenzyme complex"/>
    <property type="evidence" value="ECO:0007669"/>
    <property type="project" value="InterPro"/>
</dbReference>
<dbReference type="GO" id="GO:0005634">
    <property type="term" value="C:nucleus"/>
    <property type="evidence" value="ECO:0007669"/>
    <property type="project" value="UniProtKB-SubCell"/>
</dbReference>
<dbReference type="Pfam" id="PF00400">
    <property type="entry name" value="WD40"/>
    <property type="match status" value="7"/>
</dbReference>
<dbReference type="SUPFAM" id="SSF50998">
    <property type="entry name" value="Quinoprotein alcohol dehydrogenase-like"/>
    <property type="match status" value="1"/>
</dbReference>
<name>A0AAJ8KNF2_9TREE</name>
<dbReference type="GeneID" id="28967195"/>
<dbReference type="InterPro" id="IPR011047">
    <property type="entry name" value="Quinoprotein_ADH-like_sf"/>
</dbReference>
<dbReference type="RefSeq" id="XP_065824833.1">
    <property type="nucleotide sequence ID" value="XM_065968761.1"/>
</dbReference>
<evidence type="ECO:0000313" key="12">
    <source>
        <dbReference type="EMBL" id="WWC60898.1"/>
    </source>
</evidence>
<dbReference type="PANTHER" id="PTHR44111">
    <property type="entry name" value="ELONGATOR COMPLEX PROTEIN 2"/>
    <property type="match status" value="1"/>
</dbReference>
<protein>
    <recommendedName>
        <fullName evidence="5">Elongator complex protein 2</fullName>
    </recommendedName>
</protein>
<evidence type="ECO:0000256" key="8">
    <source>
        <dbReference type="ARBA" id="ARBA00022737"/>
    </source>
</evidence>
<feature type="region of interest" description="Disordered" evidence="11">
    <location>
        <begin position="512"/>
        <end position="533"/>
    </location>
</feature>
<keyword evidence="7 10" id="KW-0853">WD repeat</keyword>
<evidence type="ECO:0000256" key="4">
    <source>
        <dbReference type="ARBA" id="ARBA00005881"/>
    </source>
</evidence>
<dbReference type="GO" id="GO:0002098">
    <property type="term" value="P:tRNA wobble uridine modification"/>
    <property type="evidence" value="ECO:0007669"/>
    <property type="project" value="InterPro"/>
</dbReference>
<proteinExistence type="inferred from homology"/>
<keyword evidence="9" id="KW-0539">Nucleus</keyword>
<dbReference type="InterPro" id="IPR015943">
    <property type="entry name" value="WD40/YVTN_repeat-like_dom_sf"/>
</dbReference>
<reference evidence="12" key="2">
    <citation type="submission" date="2024-02" db="EMBL/GenBank/DDBJ databases">
        <title>Comparative genomics of Cryptococcus and Kwoniella reveals pathogenesis evolution and contrasting modes of karyotype evolution via chromosome fusion or intercentromeric recombination.</title>
        <authorList>
            <person name="Coelho M.A."/>
            <person name="David-Palma M."/>
            <person name="Shea T."/>
            <person name="Bowers K."/>
            <person name="McGinley-Smith S."/>
            <person name="Mohammad A.W."/>
            <person name="Gnirke A."/>
            <person name="Yurkov A.M."/>
            <person name="Nowrousian M."/>
            <person name="Sun S."/>
            <person name="Cuomo C.A."/>
            <person name="Heitman J."/>
        </authorList>
    </citation>
    <scope>NUCLEOTIDE SEQUENCE</scope>
    <source>
        <strain evidence="12">CBS 10117</strain>
    </source>
</reference>
<feature type="repeat" description="WD" evidence="10">
    <location>
        <begin position="51"/>
        <end position="81"/>
    </location>
</feature>
<keyword evidence="8" id="KW-0677">Repeat</keyword>
<dbReference type="PROSITE" id="PS50082">
    <property type="entry name" value="WD_REPEATS_2"/>
    <property type="match status" value="5"/>
</dbReference>
<comment type="similarity">
    <text evidence="4">Belongs to the WD repeat ELP2 family.</text>
</comment>
<dbReference type="SUPFAM" id="SSF82171">
    <property type="entry name" value="DPP6 N-terminal domain-like"/>
    <property type="match status" value="1"/>
</dbReference>
<feature type="repeat" description="WD" evidence="10">
    <location>
        <begin position="633"/>
        <end position="665"/>
    </location>
</feature>
<evidence type="ECO:0000256" key="11">
    <source>
        <dbReference type="SAM" id="MobiDB-lite"/>
    </source>
</evidence>
<dbReference type="Proteomes" id="UP000078595">
    <property type="component" value="Chromosome 4"/>
</dbReference>
<keyword evidence="6" id="KW-0963">Cytoplasm</keyword>
<dbReference type="AlphaFoldDB" id="A0AAJ8KNF2"/>
<evidence type="ECO:0000256" key="2">
    <source>
        <dbReference type="ARBA" id="ARBA00004496"/>
    </source>
</evidence>
<dbReference type="Gene3D" id="2.130.10.10">
    <property type="entry name" value="YVTN repeat-like/Quinoprotein amine dehydrogenase"/>
    <property type="match status" value="4"/>
</dbReference>
<dbReference type="FunFam" id="2.130.10.10:FF:000400">
    <property type="entry name" value="Elongator acetyltransferase complex subunit 2"/>
    <property type="match status" value="1"/>
</dbReference>
<dbReference type="InterPro" id="IPR037289">
    <property type="entry name" value="Elp2"/>
</dbReference>
<dbReference type="InterPro" id="IPR001680">
    <property type="entry name" value="WD40_rpt"/>
</dbReference>
<keyword evidence="13" id="KW-1185">Reference proteome</keyword>
<evidence type="ECO:0000256" key="1">
    <source>
        <dbReference type="ARBA" id="ARBA00004123"/>
    </source>
</evidence>
<gene>
    <name evidence="12" type="ORF">I303_103474</name>
</gene>
<evidence type="ECO:0000256" key="5">
    <source>
        <dbReference type="ARBA" id="ARBA00020267"/>
    </source>
</evidence>
<dbReference type="SMART" id="SM00320">
    <property type="entry name" value="WD40"/>
    <property type="match status" value="12"/>
</dbReference>
<evidence type="ECO:0000313" key="13">
    <source>
        <dbReference type="Proteomes" id="UP000078595"/>
    </source>
</evidence>
<feature type="repeat" description="WD" evidence="10">
    <location>
        <begin position="199"/>
        <end position="242"/>
    </location>
</feature>
<comment type="pathway">
    <text evidence="3">tRNA modification; 5-methoxycarbonylmethyl-2-thiouridine-tRNA biosynthesis.</text>
</comment>
<dbReference type="PANTHER" id="PTHR44111:SF1">
    <property type="entry name" value="ELONGATOR COMPLEX PROTEIN 2"/>
    <property type="match status" value="1"/>
</dbReference>
<sequence length="826" mass="90612">MRVDPKYISVGSNRSSCCSACTSKGLVAFGAGKFIALWNTENPQRGVYRTLPGHKGQVTTVKLIDDSRIISSDREGEIRIWIKSTQDEDENEDGDGEWRCHTNWIAHPNASISAIGVSPDGQTIFTGGSDSTIRIWSLSAQGKPEKVQAIGLGSMLPLDLELAYLPDSKAPILAVGCTDKLIRIYTISPNNEYIHTLSLEGHEDWVRCLSFTSYPSPSDASREDLVLASGSQDNYIRLWRVSCAPEQDQGQEEQVKSAEADTKEGLDLLDEFERRLNGEGSGQISTKAHVMSVQDGGRSLRYNITLEALLVGHESGLTNAHWSPPSKTISSSPLLLSTAADNSLIIWVPSSVSTSSDGIWVPEHRFGAIGGRGLSFYGALWGKGGQSVIASGWNGGLERWVKVQNGDEEEVWEVRSGVNGHYGDVQSLTWDPRGEYLISVSSDQTSRIHAESSTSANARWAEIARPQIHGYDMTDIAFISPLRFVSSADEKVARVFDAPEGFVESLRTLGVSSSSQQEEGARPKGATVPPLGLSNRALQKAPAESEKVEKQGQNEAIISISHTLTSLPTEEELATSTLWPEIEKIYGHGYELVCVASSSDGKLVATSSKSTNIEHAGIRIYSTENWELVGQVLKGHSLTVTRICFSPNDRYILSCSRDRSWRLFKRSEDEGVMGYEVLVEMEKAHSRMILDCCWAETSEEEEGGMFATASRDKTVKIWIPAQEDKTQWKASETIKFNDATTSVSMISAGDNKWLLAVGTEIGSISIYSLEKVEGEIKSKELVVFDESISHVGPVNRLAWRRKGGSKMLQLASCSDDRSVRVFEVEI</sequence>
<evidence type="ECO:0000256" key="3">
    <source>
        <dbReference type="ARBA" id="ARBA00005043"/>
    </source>
</evidence>
<dbReference type="EMBL" id="CP144533">
    <property type="protein sequence ID" value="WWC60898.1"/>
    <property type="molecule type" value="Genomic_DNA"/>
</dbReference>
<feature type="repeat" description="WD" evidence="10">
    <location>
        <begin position="418"/>
        <end position="448"/>
    </location>
</feature>
<comment type="subcellular location">
    <subcellularLocation>
        <location evidence="2">Cytoplasm</location>
    </subcellularLocation>
    <subcellularLocation>
        <location evidence="1">Nucleus</location>
    </subcellularLocation>
</comment>
<evidence type="ECO:0000256" key="9">
    <source>
        <dbReference type="ARBA" id="ARBA00023242"/>
    </source>
</evidence>
<evidence type="ECO:0000256" key="10">
    <source>
        <dbReference type="PROSITE-ProRule" id="PRU00221"/>
    </source>
</evidence>
<reference evidence="12" key="1">
    <citation type="submission" date="2013-07" db="EMBL/GenBank/DDBJ databases">
        <authorList>
            <consortium name="The Broad Institute Genome Sequencing Platform"/>
            <person name="Cuomo C."/>
            <person name="Litvintseva A."/>
            <person name="Chen Y."/>
            <person name="Heitman J."/>
            <person name="Sun S."/>
            <person name="Springer D."/>
            <person name="Dromer F."/>
            <person name="Young S.K."/>
            <person name="Zeng Q."/>
            <person name="Gargeya S."/>
            <person name="Fitzgerald M."/>
            <person name="Abouelleil A."/>
            <person name="Alvarado L."/>
            <person name="Berlin A.M."/>
            <person name="Chapman S.B."/>
            <person name="Dewar J."/>
            <person name="Goldberg J."/>
            <person name="Griggs A."/>
            <person name="Gujja S."/>
            <person name="Hansen M."/>
            <person name="Howarth C."/>
            <person name="Imamovic A."/>
            <person name="Larimer J."/>
            <person name="McCowan C."/>
            <person name="Murphy C."/>
            <person name="Pearson M."/>
            <person name="Priest M."/>
            <person name="Roberts A."/>
            <person name="Saif S."/>
            <person name="Shea T."/>
            <person name="Sykes S."/>
            <person name="Wortman J."/>
            <person name="Nusbaum C."/>
            <person name="Birren B."/>
        </authorList>
    </citation>
    <scope>NUCLEOTIDE SEQUENCE</scope>
    <source>
        <strain evidence="12">CBS 10117</strain>
    </source>
</reference>
<evidence type="ECO:0000256" key="6">
    <source>
        <dbReference type="ARBA" id="ARBA00022490"/>
    </source>
</evidence>
<feature type="repeat" description="WD" evidence="10">
    <location>
        <begin position="105"/>
        <end position="139"/>
    </location>
</feature>
<accession>A0AAJ8KNF2</accession>
<dbReference type="PROSITE" id="PS50294">
    <property type="entry name" value="WD_REPEATS_REGION"/>
    <property type="match status" value="1"/>
</dbReference>
<dbReference type="GO" id="GO:0005737">
    <property type="term" value="C:cytoplasm"/>
    <property type="evidence" value="ECO:0007669"/>
    <property type="project" value="UniProtKB-SubCell"/>
</dbReference>
<evidence type="ECO:0000256" key="7">
    <source>
        <dbReference type="ARBA" id="ARBA00022574"/>
    </source>
</evidence>